<keyword evidence="2" id="KW-1185">Reference proteome</keyword>
<dbReference type="Proteomes" id="UP000539052">
    <property type="component" value="Unassembled WGS sequence"/>
</dbReference>
<evidence type="ECO:0000313" key="2">
    <source>
        <dbReference type="Proteomes" id="UP000539052"/>
    </source>
</evidence>
<sequence length="56" mass="6582">MPDYQAMYRQLFNAQTDAIELLQKAQQKTEQMYIDSPEPDIVMFNPKVPEDTDDET</sequence>
<evidence type="ECO:0000313" key="1">
    <source>
        <dbReference type="EMBL" id="NNJ31107.1"/>
    </source>
</evidence>
<proteinExistence type="predicted"/>
<comment type="caution">
    <text evidence="1">The sequence shown here is derived from an EMBL/GenBank/DDBJ whole genome shotgun (WGS) entry which is preliminary data.</text>
</comment>
<name>A0ABX1VRQ1_9FIRM</name>
<dbReference type="RefSeq" id="WP_018307455.1">
    <property type="nucleotide sequence ID" value="NZ_JAAOXG010000031.1"/>
</dbReference>
<protein>
    <submittedName>
        <fullName evidence="1">Uncharacterized protein</fullName>
    </submittedName>
</protein>
<accession>A0ABX1VRQ1</accession>
<organism evidence="1 2">
    <name type="scientific">Lacrimispora defluvii</name>
    <dbReference type="NCBI Taxonomy" id="2719233"/>
    <lineage>
        <taxon>Bacteria</taxon>
        <taxon>Bacillati</taxon>
        <taxon>Bacillota</taxon>
        <taxon>Clostridia</taxon>
        <taxon>Lachnospirales</taxon>
        <taxon>Lachnospiraceae</taxon>
        <taxon>Lacrimispora</taxon>
    </lineage>
</organism>
<gene>
    <name evidence="1" type="ORF">G9470_15045</name>
</gene>
<dbReference type="EMBL" id="JAAOXG010000031">
    <property type="protein sequence ID" value="NNJ31107.1"/>
    <property type="molecule type" value="Genomic_DNA"/>
</dbReference>
<reference evidence="1 2" key="1">
    <citation type="submission" date="2020-03" db="EMBL/GenBank/DDBJ databases">
        <title>Genome Sequence of industrial isolate, B5A.</title>
        <authorList>
            <person name="Sharma S."/>
            <person name="Patil P.B."/>
            <person name="Korpole S."/>
        </authorList>
    </citation>
    <scope>NUCLEOTIDE SEQUENCE [LARGE SCALE GENOMIC DNA]</scope>
    <source>
        <strain evidence="1 2">PI-S10-B5A</strain>
    </source>
</reference>